<organism evidence="9 10">
    <name type="scientific">Boothiomyces macroporosus</name>
    <dbReference type="NCBI Taxonomy" id="261099"/>
    <lineage>
        <taxon>Eukaryota</taxon>
        <taxon>Fungi</taxon>
        <taxon>Fungi incertae sedis</taxon>
        <taxon>Chytridiomycota</taxon>
        <taxon>Chytridiomycota incertae sedis</taxon>
        <taxon>Chytridiomycetes</taxon>
        <taxon>Rhizophydiales</taxon>
        <taxon>Terramycetaceae</taxon>
        <taxon>Boothiomyces</taxon>
    </lineage>
</organism>
<accession>A0AAD5UQ03</accession>
<dbReference type="InterPro" id="IPR016159">
    <property type="entry name" value="Cullin_repeat-like_dom_sf"/>
</dbReference>
<dbReference type="Proteomes" id="UP001210925">
    <property type="component" value="Unassembled WGS sequence"/>
</dbReference>
<comment type="caution">
    <text evidence="9">The sequence shown here is derived from an EMBL/GenBank/DDBJ whole genome shotgun (WGS) entry which is preliminary data.</text>
</comment>
<evidence type="ECO:0000313" key="9">
    <source>
        <dbReference type="EMBL" id="KAJ3262638.1"/>
    </source>
</evidence>
<dbReference type="InterPro" id="IPR007255">
    <property type="entry name" value="COG8"/>
</dbReference>
<dbReference type="EMBL" id="JADGKB010000001">
    <property type="protein sequence ID" value="KAJ3262638.1"/>
    <property type="molecule type" value="Genomic_DNA"/>
</dbReference>
<evidence type="ECO:0000256" key="8">
    <source>
        <dbReference type="ARBA" id="ARBA00031347"/>
    </source>
</evidence>
<comment type="similarity">
    <text evidence="2">Belongs to the COG8 family.</text>
</comment>
<evidence type="ECO:0000256" key="4">
    <source>
        <dbReference type="ARBA" id="ARBA00022448"/>
    </source>
</evidence>
<dbReference type="SUPFAM" id="SSF74788">
    <property type="entry name" value="Cullin repeat-like"/>
    <property type="match status" value="1"/>
</dbReference>
<evidence type="ECO:0000256" key="5">
    <source>
        <dbReference type="ARBA" id="ARBA00022927"/>
    </source>
</evidence>
<keyword evidence="4" id="KW-0813">Transport</keyword>
<comment type="subcellular location">
    <subcellularLocation>
        <location evidence="1">Golgi apparatus membrane</location>
        <topology evidence="1">Peripheral membrane protein</topology>
    </subcellularLocation>
</comment>
<evidence type="ECO:0000256" key="6">
    <source>
        <dbReference type="ARBA" id="ARBA00023034"/>
    </source>
</evidence>
<gene>
    <name evidence="9" type="ORF">HK103_000167</name>
</gene>
<sequence>MQSEHAKLIELLTQSSNLSPAIFERQSIQDYLNHITASNLEDLNKEPEELKQERQRLEKQWTEITCTEYKAFIEANEHFEQVTKQFRVLPGILDKVEEHIPSIEKLLKDTEKCHLENVATRKNLHLISSQLDNLEPILEIPTLFDTLIRNGHYEEAMELQLFTQRLPIRYPNVPFFEDLAVSRNSSQTMLFQLLSMLRGPAKLPLCIRVIGYLKRMGIKEKTLKIVFLTLRHDHLNSLLALVKENQPNDYVRRWIETQRECLLDLVTHYKAIFPNTTNTLQECPILCSFTSFAISKLLSILGDFLIKAQDISLLPSINTQVMYYGMSLGRAGLDFRPIVVSKFENTTRRIVLEMLQEINKSFQISEAKVERPTKDMNSQDFLMKSSTIAVTYNKYMTILNQLRYFPCKSLHPELSKAFIESLTFIGQKILEYHPKNPRDSEIISWIFVDGLLPAVVAGLDKVLDGAATDYSSISNMLSDLKETAIAHGVQRVSEVQIDNLEIEEDINGNHLTNGDIVEQINETVNGQAEQEIEITDE</sequence>
<dbReference type="Pfam" id="PF04124">
    <property type="entry name" value="Dor1"/>
    <property type="match status" value="1"/>
</dbReference>
<name>A0AAD5UQ03_9FUNG</name>
<reference evidence="9" key="1">
    <citation type="submission" date="2020-05" db="EMBL/GenBank/DDBJ databases">
        <title>Phylogenomic resolution of chytrid fungi.</title>
        <authorList>
            <person name="Stajich J.E."/>
            <person name="Amses K."/>
            <person name="Simmons R."/>
            <person name="Seto K."/>
            <person name="Myers J."/>
            <person name="Bonds A."/>
            <person name="Quandt C.A."/>
            <person name="Barry K."/>
            <person name="Liu P."/>
            <person name="Grigoriev I."/>
            <person name="Longcore J.E."/>
            <person name="James T.Y."/>
        </authorList>
    </citation>
    <scope>NUCLEOTIDE SEQUENCE</scope>
    <source>
        <strain evidence="9">PLAUS21</strain>
    </source>
</reference>
<keyword evidence="6" id="KW-0333">Golgi apparatus</keyword>
<proteinExistence type="inferred from homology"/>
<dbReference type="PANTHER" id="PTHR21311">
    <property type="entry name" value="CONSERVED OLIGOMERIC GOLGI COMPLEX COMPONENT 8"/>
    <property type="match status" value="1"/>
</dbReference>
<dbReference type="AlphaFoldDB" id="A0AAD5UQ03"/>
<keyword evidence="5" id="KW-0653">Protein transport</keyword>
<evidence type="ECO:0000256" key="1">
    <source>
        <dbReference type="ARBA" id="ARBA00004395"/>
    </source>
</evidence>
<dbReference type="GO" id="GO:0006891">
    <property type="term" value="P:intra-Golgi vesicle-mediated transport"/>
    <property type="evidence" value="ECO:0007669"/>
    <property type="project" value="TreeGrafter"/>
</dbReference>
<keyword evidence="10" id="KW-1185">Reference proteome</keyword>
<protein>
    <recommendedName>
        <fullName evidence="3">Conserved oligomeric Golgi complex subunit 8</fullName>
    </recommendedName>
    <alternativeName>
        <fullName evidence="8">Component of oligomeric Golgi complex 8</fullName>
    </alternativeName>
</protein>
<dbReference type="GO" id="GO:0017119">
    <property type="term" value="C:Golgi transport complex"/>
    <property type="evidence" value="ECO:0007669"/>
    <property type="project" value="InterPro"/>
</dbReference>
<dbReference type="PANTHER" id="PTHR21311:SF0">
    <property type="entry name" value="CONSERVED OLIGOMERIC GOLGI COMPLEX SUBUNIT 8"/>
    <property type="match status" value="1"/>
</dbReference>
<evidence type="ECO:0000256" key="3">
    <source>
        <dbReference type="ARBA" id="ARBA00020983"/>
    </source>
</evidence>
<keyword evidence="7" id="KW-0472">Membrane</keyword>
<evidence type="ECO:0000256" key="7">
    <source>
        <dbReference type="ARBA" id="ARBA00023136"/>
    </source>
</evidence>
<dbReference type="GO" id="GO:0015031">
    <property type="term" value="P:protein transport"/>
    <property type="evidence" value="ECO:0007669"/>
    <property type="project" value="UniProtKB-KW"/>
</dbReference>
<evidence type="ECO:0000313" key="10">
    <source>
        <dbReference type="Proteomes" id="UP001210925"/>
    </source>
</evidence>
<evidence type="ECO:0000256" key="2">
    <source>
        <dbReference type="ARBA" id="ARBA00006419"/>
    </source>
</evidence>
<dbReference type="GO" id="GO:0000139">
    <property type="term" value="C:Golgi membrane"/>
    <property type="evidence" value="ECO:0007669"/>
    <property type="project" value="UniProtKB-SubCell"/>
</dbReference>